<dbReference type="EMBL" id="VDUY01000001">
    <property type="protein sequence ID" value="TXL68341.1"/>
    <property type="molecule type" value="Genomic_DNA"/>
</dbReference>
<dbReference type="OrthoDB" id="5298740at2"/>
<feature type="domain" description="AMP-dependent synthetase/ligase" evidence="2">
    <location>
        <begin position="38"/>
        <end position="325"/>
    </location>
</feature>
<dbReference type="AlphaFoldDB" id="A0A5C8P3W8"/>
<dbReference type="SUPFAM" id="SSF56801">
    <property type="entry name" value="Acetyl-CoA synthetase-like"/>
    <property type="match status" value="1"/>
</dbReference>
<keyword evidence="4" id="KW-1185">Reference proteome</keyword>
<evidence type="ECO:0000259" key="2">
    <source>
        <dbReference type="Pfam" id="PF00501"/>
    </source>
</evidence>
<dbReference type="GO" id="GO:0016874">
    <property type="term" value="F:ligase activity"/>
    <property type="evidence" value="ECO:0007669"/>
    <property type="project" value="UniProtKB-KW"/>
</dbReference>
<dbReference type="PANTHER" id="PTHR36932:SF1">
    <property type="entry name" value="CAPSULAR POLYSACCHARIDE BIOSYNTHESIS PROTEIN"/>
    <property type="match status" value="1"/>
</dbReference>
<evidence type="ECO:0000313" key="3">
    <source>
        <dbReference type="EMBL" id="TXL68341.1"/>
    </source>
</evidence>
<evidence type="ECO:0000313" key="4">
    <source>
        <dbReference type="Proteomes" id="UP000321548"/>
    </source>
</evidence>
<dbReference type="InterPro" id="IPR042099">
    <property type="entry name" value="ANL_N_sf"/>
</dbReference>
<dbReference type="Gene3D" id="3.40.50.12780">
    <property type="entry name" value="N-terminal domain of ligase-like"/>
    <property type="match status" value="1"/>
</dbReference>
<keyword evidence="3" id="KW-0436">Ligase</keyword>
<dbReference type="InterPro" id="IPR000873">
    <property type="entry name" value="AMP-dep_synth/lig_dom"/>
</dbReference>
<organism evidence="3 4">
    <name type="scientific">Zeimonas arvi</name>
    <dbReference type="NCBI Taxonomy" id="2498847"/>
    <lineage>
        <taxon>Bacteria</taxon>
        <taxon>Pseudomonadati</taxon>
        <taxon>Pseudomonadota</taxon>
        <taxon>Betaproteobacteria</taxon>
        <taxon>Burkholderiales</taxon>
        <taxon>Burkholderiaceae</taxon>
        <taxon>Zeimonas</taxon>
    </lineage>
</organism>
<protein>
    <submittedName>
        <fullName evidence="3">Phenylacetate--CoA ligase family protein</fullName>
    </submittedName>
</protein>
<dbReference type="Pfam" id="PF00501">
    <property type="entry name" value="AMP-binding"/>
    <property type="match status" value="1"/>
</dbReference>
<comment type="caution">
    <text evidence="3">The sequence shown here is derived from an EMBL/GenBank/DDBJ whole genome shotgun (WGS) entry which is preliminary data.</text>
</comment>
<proteinExistence type="predicted"/>
<dbReference type="PANTHER" id="PTHR36932">
    <property type="entry name" value="CAPSULAR POLYSACCHARIDE BIOSYNTHESIS PROTEIN"/>
    <property type="match status" value="1"/>
</dbReference>
<sequence length="498" mass="54743">MSIDPVSALLGTASPWEWWRGVDDLWRWGLHAQKIWAYDAADDTRRAEIRRERLAGMIEHARTRSAFYRAHWRHVPPGSDDLTAYPPVSRGQLMASFDDWVIDPDLRKADLLKFVADPQRIAEPYLGKYAVWTSSGTTGVPGIYVQDADALALYSALMTCRFDLGARIADPRALVPEPARLAFIAAVEGHFAGVVSWERQRRIHPAIGASARAFSILRPLPELVAALNEWRPGFVASYPTMLMLLARERAEGRLAIEPRALWCGGEGLTRADRAAIEAAFGCPVVEDYGASECMNMAFACRHGRLHVNDDWVVLEPVDEQGRPVPPGEASASVLVTNLANRVQPLVRYDLSDSVTLDDSPCPCGCGRPSVRIEGRRDDVLLLRRIGQGKGEVRILPLAIETVIEEQAGVHGFQLVQTAPDAMCLRIEVADDAERAKAFTRVKRVLARYLKAQGAAPVTLSLDPQPPEANPVSGKLRQVRALPPGSLQPTLTPTSAPMP</sequence>
<evidence type="ECO:0000256" key="1">
    <source>
        <dbReference type="SAM" id="MobiDB-lite"/>
    </source>
</evidence>
<gene>
    <name evidence="3" type="ORF">FHP08_01235</name>
</gene>
<feature type="region of interest" description="Disordered" evidence="1">
    <location>
        <begin position="458"/>
        <end position="498"/>
    </location>
</feature>
<dbReference type="RefSeq" id="WP_147702482.1">
    <property type="nucleotide sequence ID" value="NZ_VDUY01000001.1"/>
</dbReference>
<dbReference type="Proteomes" id="UP000321548">
    <property type="component" value="Unassembled WGS sequence"/>
</dbReference>
<accession>A0A5C8P3W8</accession>
<reference evidence="3 4" key="1">
    <citation type="submission" date="2019-06" db="EMBL/GenBank/DDBJ databases">
        <title>Quisquiliibacterium sp. nov., isolated from a maize field.</title>
        <authorList>
            <person name="Lin S.-Y."/>
            <person name="Tsai C.-F."/>
            <person name="Young C.-C."/>
        </authorList>
    </citation>
    <scope>NUCLEOTIDE SEQUENCE [LARGE SCALE GENOMIC DNA]</scope>
    <source>
        <strain evidence="3 4">CC-CFT501</strain>
    </source>
</reference>
<feature type="compositionally biased region" description="Polar residues" evidence="1">
    <location>
        <begin position="486"/>
        <end position="498"/>
    </location>
</feature>
<dbReference type="InterPro" id="IPR053158">
    <property type="entry name" value="CapK_Type1_Caps_Biosynth"/>
</dbReference>
<name>A0A5C8P3W8_9BURK</name>